<dbReference type="RefSeq" id="WP_168775506.1">
    <property type="nucleotide sequence ID" value="NZ_JAABNR010000012.1"/>
</dbReference>
<sequence length="491" mass="53323">MTLPATLDGPATAARSWRAPSQPTLTRIDLQGLVESGALTGLHMQSDGSLLLDCPAALPAELEGLVEEAEPGVEDRLARMEQKLSTLTLELQERERMADRLDAVEFGLAERLQGVIADEVLNLFAEQEAGPSVVERVEQLLEATRSPAPTSDLAEVILARLPDPERIEALLQRTPDLSPLRQMNAQFLQGMQHVVTRLEARLTAIEPERLMGQLAALQPKAPDLDPLFARLEACLAPMQATLSQLVDRVSALESRPAPVFDMTENRRSFAAFATALSTSLRRIESLDAKLDQTPALQAEIEKLGAGLTALGDRIDEMRPADLSPIGAALTALTEHVATLTVPPETLAPMERALSTLTERVEALTERLTALERRPAPTLDLTEQRKSFAGFATAIGATLHRIETLADRMEAEARPLSDLAPQIEALVATQPRGEPLADAILALAQRAADRESSASLPGFEAFRAAQQDFFQDLRFLLAEIVATQMRHQALAS</sequence>
<dbReference type="Proteomes" id="UP001193501">
    <property type="component" value="Unassembled WGS sequence"/>
</dbReference>
<evidence type="ECO:0000313" key="1">
    <source>
        <dbReference type="EMBL" id="NBZ88696.1"/>
    </source>
</evidence>
<dbReference type="EMBL" id="JAABNR010000012">
    <property type="protein sequence ID" value="NBZ88696.1"/>
    <property type="molecule type" value="Genomic_DNA"/>
</dbReference>
<reference evidence="1" key="1">
    <citation type="submission" date="2020-01" db="EMBL/GenBank/DDBJ databases">
        <authorList>
            <person name="Chen W.-M."/>
        </authorList>
    </citation>
    <scope>NUCLEOTIDE SEQUENCE</scope>
    <source>
        <strain evidence="1">CYK-10</strain>
    </source>
</reference>
<name>A0AAE4Y9X9_9RHOB</name>
<accession>A0AAE4Y9X9</accession>
<dbReference type="AlphaFoldDB" id="A0AAE4Y9X9"/>
<organism evidence="1 2">
    <name type="scientific">Stagnihabitans tardus</name>
    <dbReference type="NCBI Taxonomy" id="2699202"/>
    <lineage>
        <taxon>Bacteria</taxon>
        <taxon>Pseudomonadati</taxon>
        <taxon>Pseudomonadota</taxon>
        <taxon>Alphaproteobacteria</taxon>
        <taxon>Rhodobacterales</taxon>
        <taxon>Paracoccaceae</taxon>
        <taxon>Stagnihabitans</taxon>
    </lineage>
</organism>
<proteinExistence type="predicted"/>
<keyword evidence="2" id="KW-1185">Reference proteome</keyword>
<comment type="caution">
    <text evidence="1">The sequence shown here is derived from an EMBL/GenBank/DDBJ whole genome shotgun (WGS) entry which is preliminary data.</text>
</comment>
<evidence type="ECO:0000313" key="2">
    <source>
        <dbReference type="Proteomes" id="UP001193501"/>
    </source>
</evidence>
<protein>
    <submittedName>
        <fullName evidence="1">Uncharacterized protein</fullName>
    </submittedName>
</protein>
<gene>
    <name evidence="1" type="ORF">GV832_13975</name>
</gene>